<evidence type="ECO:0000256" key="3">
    <source>
        <dbReference type="ARBA" id="ARBA00022723"/>
    </source>
</evidence>
<keyword evidence="7 9" id="KW-0378">Hydrolase</keyword>
<dbReference type="Gene3D" id="2.60.40.1180">
    <property type="entry name" value="Golgi alpha-mannosidase II"/>
    <property type="match status" value="1"/>
</dbReference>
<dbReference type="PRINTS" id="PR00110">
    <property type="entry name" value="ALPHAAMYLASE"/>
</dbReference>
<evidence type="ECO:0000256" key="2">
    <source>
        <dbReference type="ARBA" id="ARBA00008061"/>
    </source>
</evidence>
<accession>A0ABV0J990</accession>
<dbReference type="SMART" id="SM01065">
    <property type="entry name" value="CBM_2"/>
    <property type="match status" value="1"/>
</dbReference>
<name>A0ABV0J990_9CYAN</name>
<gene>
    <name evidence="9" type="ORF">NC998_14715</name>
</gene>
<dbReference type="SUPFAM" id="SSF51011">
    <property type="entry name" value="Glycosyl hydrolase domain"/>
    <property type="match status" value="1"/>
</dbReference>
<dbReference type="Pfam" id="PF02806">
    <property type="entry name" value="Alpha-amylase_C"/>
    <property type="match status" value="1"/>
</dbReference>
<keyword evidence="4" id="KW-0732">Signal</keyword>
<evidence type="ECO:0000256" key="1">
    <source>
        <dbReference type="ARBA" id="ARBA00001913"/>
    </source>
</evidence>
<evidence type="ECO:0000313" key="9">
    <source>
        <dbReference type="EMBL" id="MEP0818350.1"/>
    </source>
</evidence>
<dbReference type="GO" id="GO:0016787">
    <property type="term" value="F:hydrolase activity"/>
    <property type="evidence" value="ECO:0007669"/>
    <property type="project" value="UniProtKB-KW"/>
</dbReference>
<organism evidence="9 10">
    <name type="scientific">Trichocoleus desertorum GB2-A4</name>
    <dbReference type="NCBI Taxonomy" id="2933944"/>
    <lineage>
        <taxon>Bacteria</taxon>
        <taxon>Bacillati</taxon>
        <taxon>Cyanobacteriota</taxon>
        <taxon>Cyanophyceae</taxon>
        <taxon>Leptolyngbyales</taxon>
        <taxon>Trichocoleusaceae</taxon>
        <taxon>Trichocoleus</taxon>
    </lineage>
</organism>
<comment type="caution">
    <text evidence="9">The sequence shown here is derived from an EMBL/GenBank/DDBJ whole genome shotgun (WGS) entry which is preliminary data.</text>
</comment>
<evidence type="ECO:0000256" key="7">
    <source>
        <dbReference type="RuleBase" id="RU361134"/>
    </source>
</evidence>
<dbReference type="SMART" id="SM00642">
    <property type="entry name" value="Aamy"/>
    <property type="match status" value="1"/>
</dbReference>
<dbReference type="InterPro" id="IPR006047">
    <property type="entry name" value="GH13_cat_dom"/>
</dbReference>
<dbReference type="SUPFAM" id="SSF51445">
    <property type="entry name" value="(Trans)glycosidases"/>
    <property type="match status" value="1"/>
</dbReference>
<dbReference type="EMBL" id="JAMPKM010000008">
    <property type="protein sequence ID" value="MEP0818350.1"/>
    <property type="molecule type" value="Genomic_DNA"/>
</dbReference>
<dbReference type="RefSeq" id="WP_190441781.1">
    <property type="nucleotide sequence ID" value="NZ_JAMPKM010000008.1"/>
</dbReference>
<dbReference type="Pfam" id="PF00686">
    <property type="entry name" value="CBM_20"/>
    <property type="match status" value="1"/>
</dbReference>
<feature type="domain" description="CBM20" evidence="8">
    <location>
        <begin position="535"/>
        <end position="639"/>
    </location>
</feature>
<dbReference type="InterPro" id="IPR002044">
    <property type="entry name" value="CBM20"/>
</dbReference>
<keyword evidence="7" id="KW-0119">Carbohydrate metabolism</keyword>
<dbReference type="InterPro" id="IPR006046">
    <property type="entry name" value="Alpha_amylase"/>
</dbReference>
<evidence type="ECO:0000256" key="5">
    <source>
        <dbReference type="ARBA" id="ARBA00022837"/>
    </source>
</evidence>
<comment type="similarity">
    <text evidence="2 6">Belongs to the glycosyl hydrolase 13 family.</text>
</comment>
<dbReference type="InterPro" id="IPR013784">
    <property type="entry name" value="Carb-bd-like_fold"/>
</dbReference>
<evidence type="ECO:0000313" key="10">
    <source>
        <dbReference type="Proteomes" id="UP001464891"/>
    </source>
</evidence>
<keyword evidence="5" id="KW-0106">Calcium</keyword>
<dbReference type="PROSITE" id="PS51166">
    <property type="entry name" value="CBM20"/>
    <property type="match status" value="1"/>
</dbReference>
<dbReference type="PANTHER" id="PTHR10357">
    <property type="entry name" value="ALPHA-AMYLASE FAMILY MEMBER"/>
    <property type="match status" value="1"/>
</dbReference>
<dbReference type="SUPFAM" id="SSF49452">
    <property type="entry name" value="Starch-binding domain-like"/>
    <property type="match status" value="1"/>
</dbReference>
<dbReference type="EC" id="3.2.1.1" evidence="7"/>
<sequence>MVTTPPSQLSTEQYEVTDAQEKVESLVVAAPKPDSEIDLEFLYTRDIEFRQETIYFIVVDRFHDGDPDNSEGPNAELYDPERQDWGKYWGGDLQGVIDKLDYLKNLGVTAIWLTPLFEQVEELFVAQAAIHGYWTKDFKRINPRFIAEGEDPSLNNTQETRNTTFDRLIEEMHKRRMKLVLDIVCNHSNPDFSGKKGELYDDGIKIADFNDDKDNWYHHYGEVTNWEDEWQVQNCELSGLATFNENNIQYRNYIKSAIKQWLDRGVDALRVDTVKHMPIWFWQEFNADILSHKPDVFIFGEWIFSSPFSDRSVEFANESGMTMLDFGLCLAIRSTLAQGSDLGFQEIQTIFDLDHRYKGANELITFIDNHDMPRFQSLNSDPDLVRVAIALIMTCRGIPCIYYGTEQYLHDDTNGGDDPYNRPMMSQWDTDTPLYRDIRLLSGLRRLNPAVSMGGQWQRYLTPNVYCYIRRYRDSVCFVAMNRGETSQVPEVITDLPDGEHTCILTRRKFEVVDGKLINLELEPRDVIVLSHVGERVKGQTIVRAQLNGVQTKLGERIAVIGDCPELGNWDIAKAYPLEYINTNTWFGEIPFDESAGKLINYKYVLLREGQSPIRENIVSRRWVIASEGTVKWRDTWSSGRES</sequence>
<evidence type="ECO:0000259" key="8">
    <source>
        <dbReference type="PROSITE" id="PS51166"/>
    </source>
</evidence>
<dbReference type="Gene3D" id="2.60.40.10">
    <property type="entry name" value="Immunoglobulins"/>
    <property type="match status" value="1"/>
</dbReference>
<dbReference type="InterPro" id="IPR017853">
    <property type="entry name" value="GH"/>
</dbReference>
<dbReference type="PANTHER" id="PTHR10357:SF215">
    <property type="entry name" value="ALPHA-AMYLASE 1"/>
    <property type="match status" value="1"/>
</dbReference>
<dbReference type="InterPro" id="IPR013780">
    <property type="entry name" value="Glyco_hydro_b"/>
</dbReference>
<comment type="catalytic activity">
    <reaction evidence="7">
        <text>Endohydrolysis of (1-&gt;4)-alpha-D-glucosidic linkages in polysaccharides containing three or more (1-&gt;4)-alpha-linked D-glucose units.</text>
        <dbReference type="EC" id="3.2.1.1"/>
    </reaction>
</comment>
<dbReference type="CDD" id="cd05467">
    <property type="entry name" value="CBM20"/>
    <property type="match status" value="1"/>
</dbReference>
<protein>
    <recommendedName>
        <fullName evidence="7">Alpha-amylase</fullName>
        <ecNumber evidence="7">3.2.1.1</ecNumber>
    </recommendedName>
</protein>
<dbReference type="InterPro" id="IPR006048">
    <property type="entry name" value="A-amylase/branching_C"/>
</dbReference>
<keyword evidence="3" id="KW-0479">Metal-binding</keyword>
<dbReference type="InterPro" id="IPR013783">
    <property type="entry name" value="Ig-like_fold"/>
</dbReference>
<evidence type="ECO:0000256" key="6">
    <source>
        <dbReference type="RuleBase" id="RU003615"/>
    </source>
</evidence>
<dbReference type="Gene3D" id="3.20.20.80">
    <property type="entry name" value="Glycosidases"/>
    <property type="match status" value="1"/>
</dbReference>
<dbReference type="Pfam" id="PF00128">
    <property type="entry name" value="Alpha-amylase"/>
    <property type="match status" value="1"/>
</dbReference>
<comment type="cofactor">
    <cofactor evidence="1">
        <name>Ca(2+)</name>
        <dbReference type="ChEBI" id="CHEBI:29108"/>
    </cofactor>
</comment>
<reference evidence="9 10" key="1">
    <citation type="submission" date="2022-04" db="EMBL/GenBank/DDBJ databases">
        <title>Positive selection, recombination, and allopatry shape intraspecific diversity of widespread and dominant cyanobacteria.</title>
        <authorList>
            <person name="Wei J."/>
            <person name="Shu W."/>
            <person name="Hu C."/>
        </authorList>
    </citation>
    <scope>NUCLEOTIDE SEQUENCE [LARGE SCALE GENOMIC DNA]</scope>
    <source>
        <strain evidence="9 10">GB2-A4</strain>
    </source>
</reference>
<keyword evidence="7" id="KW-0326">Glycosidase</keyword>
<evidence type="ECO:0000256" key="4">
    <source>
        <dbReference type="ARBA" id="ARBA00022729"/>
    </source>
</evidence>
<dbReference type="Proteomes" id="UP001464891">
    <property type="component" value="Unassembled WGS sequence"/>
</dbReference>
<keyword evidence="10" id="KW-1185">Reference proteome</keyword>
<proteinExistence type="inferred from homology"/>